<dbReference type="InParanoid" id="Q0UN24"/>
<dbReference type="KEGG" id="pno:SNOG_06840"/>
<name>Q0UN24_PHANO</name>
<dbReference type="AlphaFoldDB" id="Q0UN24"/>
<gene>
    <name evidence="1" type="ORF">SNOG_06840</name>
</gene>
<dbReference type="GeneID" id="5974091"/>
<protein>
    <submittedName>
        <fullName evidence="1">Uncharacterized protein</fullName>
    </submittedName>
</protein>
<dbReference type="RefSeq" id="XP_001797201.1">
    <property type="nucleotide sequence ID" value="XM_001797149.1"/>
</dbReference>
<organism evidence="1 2">
    <name type="scientific">Phaeosphaeria nodorum (strain SN15 / ATCC MYA-4574 / FGSC 10173)</name>
    <name type="common">Glume blotch fungus</name>
    <name type="synonym">Parastagonospora nodorum</name>
    <dbReference type="NCBI Taxonomy" id="321614"/>
    <lineage>
        <taxon>Eukaryota</taxon>
        <taxon>Fungi</taxon>
        <taxon>Dikarya</taxon>
        <taxon>Ascomycota</taxon>
        <taxon>Pezizomycotina</taxon>
        <taxon>Dothideomycetes</taxon>
        <taxon>Pleosporomycetidae</taxon>
        <taxon>Pleosporales</taxon>
        <taxon>Pleosporineae</taxon>
        <taxon>Phaeosphaeriaceae</taxon>
        <taxon>Parastagonospora</taxon>
    </lineage>
</organism>
<proteinExistence type="predicted"/>
<accession>Q0UN24</accession>
<dbReference type="HOGENOM" id="CLU_3160178_0_0_1"/>
<dbReference type="EMBL" id="CH445334">
    <property type="protein sequence ID" value="EAT85491.1"/>
    <property type="molecule type" value="Genomic_DNA"/>
</dbReference>
<evidence type="ECO:0000313" key="2">
    <source>
        <dbReference type="Proteomes" id="UP000001055"/>
    </source>
</evidence>
<reference evidence="2" key="1">
    <citation type="journal article" date="2007" name="Plant Cell">
        <title>Dothideomycete-plant interactions illuminated by genome sequencing and EST analysis of the wheat pathogen Stagonospora nodorum.</title>
        <authorList>
            <person name="Hane J.K."/>
            <person name="Lowe R.G."/>
            <person name="Solomon P.S."/>
            <person name="Tan K.C."/>
            <person name="Schoch C.L."/>
            <person name="Spatafora J.W."/>
            <person name="Crous P.W."/>
            <person name="Kodira C."/>
            <person name="Birren B.W."/>
            <person name="Galagan J.E."/>
            <person name="Torriani S.F."/>
            <person name="McDonald B.A."/>
            <person name="Oliver R.P."/>
        </authorList>
    </citation>
    <scope>NUCLEOTIDE SEQUENCE [LARGE SCALE GENOMIC DNA]</scope>
    <source>
        <strain evidence="2">SN15 / ATCC MYA-4574 / FGSC 10173</strain>
    </source>
</reference>
<evidence type="ECO:0000313" key="1">
    <source>
        <dbReference type="EMBL" id="EAT85491.1"/>
    </source>
</evidence>
<dbReference type="Proteomes" id="UP000001055">
    <property type="component" value="Unassembled WGS sequence"/>
</dbReference>
<sequence length="48" mass="5378">MSADFHNAKMKKNHEQAQIDIAHSWSLSQKKVAECGASPCEGHLNHVY</sequence>